<dbReference type="Proteomes" id="UP000028760">
    <property type="component" value="Unassembled WGS sequence"/>
</dbReference>
<dbReference type="GO" id="GO:0008270">
    <property type="term" value="F:zinc ion binding"/>
    <property type="evidence" value="ECO:0007669"/>
    <property type="project" value="UniProtKB-KW"/>
</dbReference>
<dbReference type="GeneTree" id="ENSGT00950000183152"/>
<dbReference type="GO" id="GO:0000398">
    <property type="term" value="P:mRNA splicing, via spliceosome"/>
    <property type="evidence" value="ECO:0007669"/>
    <property type="project" value="InterPro"/>
</dbReference>
<dbReference type="InterPro" id="IPR009145">
    <property type="entry name" value="U2AF_small"/>
</dbReference>
<dbReference type="InterPro" id="IPR000571">
    <property type="entry name" value="Znf_CCCH"/>
</dbReference>
<evidence type="ECO:0000256" key="3">
    <source>
        <dbReference type="ARBA" id="ARBA00022723"/>
    </source>
</evidence>
<evidence type="ECO:0000256" key="1">
    <source>
        <dbReference type="ARBA" id="ARBA00004123"/>
    </source>
</evidence>
<sequence>RLDEAENQLENGGPWMNPEAPAMTNSENFGTERDVANCPFFLKTGACRFGDRCSRKHMYPTSSPTLLVRGMFKTFGMEESRRDDYDMDACLEHSEEELLESFLEFYHDVLPEFKSIGKVVQFKVCCNHEPHLRGNVYVQFDTEELCKEAFVKFNGRWYAGRQLQCEICPVTRWKNAICGELAFTCLPKAKTVTFCTYFETRATNSGRPTGTSRCPPIAASG</sequence>
<dbReference type="Gene3D" id="3.30.70.330">
    <property type="match status" value="1"/>
</dbReference>
<dbReference type="PANTHER" id="PTHR12620">
    <property type="entry name" value="U2 SNRNP AUXILIARY FACTOR, SMALL SUBUNIT"/>
    <property type="match status" value="1"/>
</dbReference>
<evidence type="ECO:0000256" key="2">
    <source>
        <dbReference type="ARBA" id="ARBA00022553"/>
    </source>
</evidence>
<keyword evidence="3 11" id="KW-0479">Metal-binding</keyword>
<evidence type="ECO:0000259" key="14">
    <source>
        <dbReference type="PROSITE" id="PS50103"/>
    </source>
</evidence>
<dbReference type="AlphaFoldDB" id="A0A096LWL1"/>
<dbReference type="GO" id="GO:0089701">
    <property type="term" value="C:U2AF complex"/>
    <property type="evidence" value="ECO:0007669"/>
    <property type="project" value="InterPro"/>
</dbReference>
<dbReference type="PRINTS" id="PR01848">
    <property type="entry name" value="U2AUXFACTOR"/>
</dbReference>
<dbReference type="Ensembl" id="ENSPFOT00000022470.1">
    <property type="protein sequence ID" value="ENSPFOP00000023552.1"/>
    <property type="gene ID" value="ENSPFOG00000017288.2"/>
</dbReference>
<dbReference type="EMBL" id="AYCK01008189">
    <property type="status" value="NOT_ANNOTATED_CDS"/>
    <property type="molecule type" value="Genomic_DNA"/>
</dbReference>
<protein>
    <submittedName>
        <fullName evidence="15">Zinc finger CCCH-type, RNA binding motif and serine/arginine rich 2</fullName>
    </submittedName>
</protein>
<dbReference type="GO" id="GO:1990904">
    <property type="term" value="C:ribonucleoprotein complex"/>
    <property type="evidence" value="ECO:0007669"/>
    <property type="project" value="UniProtKB-KW"/>
</dbReference>
<dbReference type="PROSITE" id="PS50102">
    <property type="entry name" value="RRM"/>
    <property type="match status" value="1"/>
</dbReference>
<keyword evidence="7 10" id="KW-0694">RNA-binding</keyword>
<dbReference type="Pfam" id="PF00076">
    <property type="entry name" value="RRM_1"/>
    <property type="match status" value="1"/>
</dbReference>
<evidence type="ECO:0000256" key="10">
    <source>
        <dbReference type="PROSITE-ProRule" id="PRU00176"/>
    </source>
</evidence>
<organism evidence="15 16">
    <name type="scientific">Poecilia formosa</name>
    <name type="common">Amazon molly</name>
    <name type="synonym">Limia formosa</name>
    <dbReference type="NCBI Taxonomy" id="48698"/>
    <lineage>
        <taxon>Eukaryota</taxon>
        <taxon>Metazoa</taxon>
        <taxon>Chordata</taxon>
        <taxon>Craniata</taxon>
        <taxon>Vertebrata</taxon>
        <taxon>Euteleostomi</taxon>
        <taxon>Actinopterygii</taxon>
        <taxon>Neopterygii</taxon>
        <taxon>Teleostei</taxon>
        <taxon>Neoteleostei</taxon>
        <taxon>Acanthomorphata</taxon>
        <taxon>Ovalentaria</taxon>
        <taxon>Atherinomorphae</taxon>
        <taxon>Cyprinodontiformes</taxon>
        <taxon>Poeciliidae</taxon>
        <taxon>Poeciliinae</taxon>
        <taxon>Poecilia</taxon>
    </lineage>
</organism>
<keyword evidence="4" id="KW-0677">Repeat</keyword>
<evidence type="ECO:0000256" key="11">
    <source>
        <dbReference type="PROSITE-ProRule" id="PRU00723"/>
    </source>
</evidence>
<keyword evidence="5 11" id="KW-0863">Zinc-finger</keyword>
<evidence type="ECO:0000256" key="12">
    <source>
        <dbReference type="SAM" id="MobiDB-lite"/>
    </source>
</evidence>
<reference evidence="16" key="1">
    <citation type="submission" date="2013-10" db="EMBL/GenBank/DDBJ databases">
        <authorList>
            <person name="Schartl M."/>
            <person name="Warren W."/>
        </authorList>
    </citation>
    <scope>NUCLEOTIDE SEQUENCE [LARGE SCALE GENOMIC DNA]</scope>
    <source>
        <strain evidence="16">female</strain>
    </source>
</reference>
<dbReference type="PROSITE" id="PS50103">
    <property type="entry name" value="ZF_C3H1"/>
    <property type="match status" value="1"/>
</dbReference>
<dbReference type="SMART" id="SM00356">
    <property type="entry name" value="ZnF_C3H1"/>
    <property type="match status" value="1"/>
</dbReference>
<dbReference type="Pfam" id="PF00642">
    <property type="entry name" value="zf-CCCH"/>
    <property type="match status" value="1"/>
</dbReference>
<evidence type="ECO:0000256" key="6">
    <source>
        <dbReference type="ARBA" id="ARBA00022833"/>
    </source>
</evidence>
<dbReference type="InterPro" id="IPR003954">
    <property type="entry name" value="RRM_euk-type"/>
</dbReference>
<evidence type="ECO:0000313" key="15">
    <source>
        <dbReference type="Ensembl" id="ENSPFOP00000023552.1"/>
    </source>
</evidence>
<evidence type="ECO:0000256" key="9">
    <source>
        <dbReference type="ARBA" id="ARBA00023274"/>
    </source>
</evidence>
<feature type="domain" description="C3H1-type" evidence="14">
    <location>
        <begin position="32"/>
        <end position="60"/>
    </location>
</feature>
<dbReference type="InterPro" id="IPR012677">
    <property type="entry name" value="Nucleotide-bd_a/b_plait_sf"/>
</dbReference>
<evidence type="ECO:0000256" key="8">
    <source>
        <dbReference type="ARBA" id="ARBA00023242"/>
    </source>
</evidence>
<dbReference type="SMART" id="SM00361">
    <property type="entry name" value="RRM_1"/>
    <property type="match status" value="1"/>
</dbReference>
<keyword evidence="2" id="KW-0597">Phosphoprotein</keyword>
<evidence type="ECO:0000259" key="13">
    <source>
        <dbReference type="PROSITE" id="PS50102"/>
    </source>
</evidence>
<dbReference type="SUPFAM" id="SSF54928">
    <property type="entry name" value="RNA-binding domain, RBD"/>
    <property type="match status" value="1"/>
</dbReference>
<keyword evidence="6 11" id="KW-0862">Zinc</keyword>
<evidence type="ECO:0000313" key="16">
    <source>
        <dbReference type="Proteomes" id="UP000028760"/>
    </source>
</evidence>
<accession>A0A096LWL1</accession>
<keyword evidence="9" id="KW-0687">Ribonucleoprotein</keyword>
<keyword evidence="16" id="KW-1185">Reference proteome</keyword>
<evidence type="ECO:0000256" key="4">
    <source>
        <dbReference type="ARBA" id="ARBA00022737"/>
    </source>
</evidence>
<keyword evidence="8" id="KW-0539">Nucleus</keyword>
<feature type="domain" description="RRM" evidence="13">
    <location>
        <begin position="64"/>
        <end position="170"/>
    </location>
</feature>
<dbReference type="InterPro" id="IPR035979">
    <property type="entry name" value="RBD_domain_sf"/>
</dbReference>
<comment type="subcellular location">
    <subcellularLocation>
        <location evidence="1">Nucleus</location>
    </subcellularLocation>
</comment>
<name>A0A096LWL1_POEFO</name>
<evidence type="ECO:0000256" key="7">
    <source>
        <dbReference type="ARBA" id="ARBA00022884"/>
    </source>
</evidence>
<evidence type="ECO:0000256" key="5">
    <source>
        <dbReference type="ARBA" id="ARBA00022771"/>
    </source>
</evidence>
<dbReference type="InterPro" id="IPR000504">
    <property type="entry name" value="RRM_dom"/>
</dbReference>
<dbReference type="GO" id="GO:0003723">
    <property type="term" value="F:RNA binding"/>
    <property type="evidence" value="ECO:0007669"/>
    <property type="project" value="UniProtKB-UniRule"/>
</dbReference>
<reference evidence="15" key="3">
    <citation type="submission" date="2025-09" db="UniProtKB">
        <authorList>
            <consortium name="Ensembl"/>
        </authorList>
    </citation>
    <scope>IDENTIFICATION</scope>
</reference>
<proteinExistence type="predicted"/>
<dbReference type="CDD" id="cd12540">
    <property type="entry name" value="RRM_U2AFBPL"/>
    <property type="match status" value="1"/>
</dbReference>
<reference evidence="15" key="2">
    <citation type="submission" date="2025-08" db="UniProtKB">
        <authorList>
            <consortium name="Ensembl"/>
        </authorList>
    </citation>
    <scope>IDENTIFICATION</scope>
</reference>
<feature type="region of interest" description="Disordered" evidence="12">
    <location>
        <begin position="1"/>
        <end position="27"/>
    </location>
</feature>
<feature type="zinc finger region" description="C3H1-type" evidence="11">
    <location>
        <begin position="32"/>
        <end position="60"/>
    </location>
</feature>
<dbReference type="FunFam" id="3.30.70.330:FF:000209">
    <property type="entry name" value="U2 small nuclear ribonucleoprotein auxiliary factor 35 kDa subunit-related protein 2"/>
    <property type="match status" value="1"/>
</dbReference>